<evidence type="ECO:0000256" key="1">
    <source>
        <dbReference type="ARBA" id="ARBA00004141"/>
    </source>
</evidence>
<feature type="region of interest" description="Disordered" evidence="6">
    <location>
        <begin position="316"/>
        <end position="368"/>
    </location>
</feature>
<keyword evidence="9" id="KW-1185">Reference proteome</keyword>
<dbReference type="Proteomes" id="UP000054498">
    <property type="component" value="Unassembled WGS sequence"/>
</dbReference>
<feature type="transmembrane region" description="Helical" evidence="7">
    <location>
        <begin position="12"/>
        <end position="32"/>
    </location>
</feature>
<evidence type="ECO:0000256" key="2">
    <source>
        <dbReference type="ARBA" id="ARBA00005268"/>
    </source>
</evidence>
<dbReference type="InterPro" id="IPR005226">
    <property type="entry name" value="UPF0014_fam"/>
</dbReference>
<dbReference type="STRING" id="145388.A0A0D2MMC7"/>
<proteinExistence type="inferred from homology"/>
<evidence type="ECO:0000256" key="5">
    <source>
        <dbReference type="ARBA" id="ARBA00023136"/>
    </source>
</evidence>
<dbReference type="RefSeq" id="XP_013900706.1">
    <property type="nucleotide sequence ID" value="XM_014045252.1"/>
</dbReference>
<name>A0A0D2MMC7_9CHLO</name>
<protein>
    <submittedName>
        <fullName evidence="8">Uncharacterized protein</fullName>
    </submittedName>
</protein>
<dbReference type="EMBL" id="KK101224">
    <property type="protein sequence ID" value="KIZ01687.1"/>
    <property type="molecule type" value="Genomic_DNA"/>
</dbReference>
<dbReference type="Pfam" id="PF03649">
    <property type="entry name" value="UPF0014"/>
    <property type="match status" value="1"/>
</dbReference>
<feature type="transmembrane region" description="Helical" evidence="7">
    <location>
        <begin position="278"/>
        <end position="295"/>
    </location>
</feature>
<organism evidence="8 9">
    <name type="scientific">Monoraphidium neglectum</name>
    <dbReference type="NCBI Taxonomy" id="145388"/>
    <lineage>
        <taxon>Eukaryota</taxon>
        <taxon>Viridiplantae</taxon>
        <taxon>Chlorophyta</taxon>
        <taxon>core chlorophytes</taxon>
        <taxon>Chlorophyceae</taxon>
        <taxon>CS clade</taxon>
        <taxon>Sphaeropleales</taxon>
        <taxon>Selenastraceae</taxon>
        <taxon>Monoraphidium</taxon>
    </lineage>
</organism>
<feature type="transmembrane region" description="Helical" evidence="7">
    <location>
        <begin position="100"/>
        <end position="122"/>
    </location>
</feature>
<comment type="subcellular location">
    <subcellularLocation>
        <location evidence="1">Membrane</location>
        <topology evidence="1">Multi-pass membrane protein</topology>
    </subcellularLocation>
</comment>
<dbReference type="GO" id="GO:0005886">
    <property type="term" value="C:plasma membrane"/>
    <property type="evidence" value="ECO:0007669"/>
    <property type="project" value="TreeGrafter"/>
</dbReference>
<dbReference type="KEGG" id="mng:MNEG_6275"/>
<feature type="transmembrane region" description="Helical" evidence="7">
    <location>
        <begin position="72"/>
        <end position="91"/>
    </location>
</feature>
<evidence type="ECO:0000256" key="4">
    <source>
        <dbReference type="ARBA" id="ARBA00022989"/>
    </source>
</evidence>
<gene>
    <name evidence="8" type="ORF">MNEG_6275</name>
</gene>
<sequence>MWRGGDAGAGVLSLSPTEVALAAALIVVQALVSLRFQLGLHTQLLFAAVRCVLQLSVLGYVLVPIFDYGRAWLVLLYCAFMVWVSAVEAVGRPSKTFRGVFLNTLVIVGGSSSAIMAYALLVVMRVDPWWTPQYLIPILGMVLGNTITGISVGLGTIIEELSSGADRVEKLLALGATRWEATREPVARAVKLAMTPLLNQMSVVGLVSIPGMMTGQILAGTNPSEAARYQMVIMFLLGAAATLGAVASIYAAVMHLVDGNHRRAPLRGDRLLPKDTRGIFVWLWHQLVAAWQFFVRTFCCCLLRRPDRDGAYEPLSGGAGGGDAVEGGSDGAVVVGEGGPGSGSLERKASGANDSDVEAPSSLVSPRA</sequence>
<feature type="transmembrane region" description="Helical" evidence="7">
    <location>
        <begin position="44"/>
        <end position="66"/>
    </location>
</feature>
<evidence type="ECO:0000313" key="8">
    <source>
        <dbReference type="EMBL" id="KIZ01687.1"/>
    </source>
</evidence>
<evidence type="ECO:0000313" key="9">
    <source>
        <dbReference type="Proteomes" id="UP000054498"/>
    </source>
</evidence>
<keyword evidence="3 7" id="KW-0812">Transmembrane</keyword>
<dbReference type="OrthoDB" id="432685at2759"/>
<evidence type="ECO:0000256" key="7">
    <source>
        <dbReference type="SAM" id="Phobius"/>
    </source>
</evidence>
<feature type="transmembrane region" description="Helical" evidence="7">
    <location>
        <begin position="231"/>
        <end position="257"/>
    </location>
</feature>
<reference evidence="8 9" key="1">
    <citation type="journal article" date="2013" name="BMC Genomics">
        <title>Reconstruction of the lipid metabolism for the microalga Monoraphidium neglectum from its genome sequence reveals characteristics suitable for biofuel production.</title>
        <authorList>
            <person name="Bogen C."/>
            <person name="Al-Dilaimi A."/>
            <person name="Albersmeier A."/>
            <person name="Wichmann J."/>
            <person name="Grundmann M."/>
            <person name="Rupp O."/>
            <person name="Lauersen K.J."/>
            <person name="Blifernez-Klassen O."/>
            <person name="Kalinowski J."/>
            <person name="Goesmann A."/>
            <person name="Mussgnug J.H."/>
            <person name="Kruse O."/>
        </authorList>
    </citation>
    <scope>NUCLEOTIDE SEQUENCE [LARGE SCALE GENOMIC DNA]</scope>
    <source>
        <strain evidence="8 9">SAG 48.87</strain>
    </source>
</reference>
<dbReference type="PANTHER" id="PTHR30028:SF0">
    <property type="entry name" value="PROTEIN ALUMINUM SENSITIVE 3"/>
    <property type="match status" value="1"/>
</dbReference>
<keyword evidence="5 7" id="KW-0472">Membrane</keyword>
<accession>A0A0D2MMC7</accession>
<feature type="compositionally biased region" description="Gly residues" evidence="6">
    <location>
        <begin position="317"/>
        <end position="342"/>
    </location>
</feature>
<dbReference type="GeneID" id="25739151"/>
<dbReference type="AlphaFoldDB" id="A0A0D2MMC7"/>
<dbReference type="PANTHER" id="PTHR30028">
    <property type="entry name" value="UPF0014 INNER MEMBRANE PROTEIN YBBM-RELATED"/>
    <property type="match status" value="1"/>
</dbReference>
<feature type="transmembrane region" description="Helical" evidence="7">
    <location>
        <begin position="134"/>
        <end position="158"/>
    </location>
</feature>
<evidence type="ECO:0000256" key="6">
    <source>
        <dbReference type="SAM" id="MobiDB-lite"/>
    </source>
</evidence>
<evidence type="ECO:0000256" key="3">
    <source>
        <dbReference type="ARBA" id="ARBA00022692"/>
    </source>
</evidence>
<comment type="similarity">
    <text evidence="2">Belongs to the UPF0014 family.</text>
</comment>
<keyword evidence="4 7" id="KW-1133">Transmembrane helix</keyword>
<feature type="transmembrane region" description="Helical" evidence="7">
    <location>
        <begin position="197"/>
        <end position="219"/>
    </location>
</feature>